<evidence type="ECO:0000313" key="11">
    <source>
        <dbReference type="Proteomes" id="UP000317977"/>
    </source>
</evidence>
<dbReference type="EMBL" id="SJPX01000005">
    <property type="protein sequence ID" value="TWU47949.1"/>
    <property type="molecule type" value="Genomic_DNA"/>
</dbReference>
<proteinExistence type="inferred from homology"/>
<evidence type="ECO:0000256" key="2">
    <source>
        <dbReference type="ARBA" id="ARBA00005745"/>
    </source>
</evidence>
<feature type="transmembrane region" description="Helical" evidence="8">
    <location>
        <begin position="344"/>
        <end position="363"/>
    </location>
</feature>
<dbReference type="InterPro" id="IPR003004">
    <property type="entry name" value="GspF/PilC"/>
</dbReference>
<comment type="subcellular location">
    <subcellularLocation>
        <location evidence="1">Cell inner membrane</location>
        <topology evidence="1">Multi-pass membrane protein</topology>
    </subcellularLocation>
</comment>
<keyword evidence="5 8" id="KW-0812">Transmembrane</keyword>
<dbReference type="PANTHER" id="PTHR30012:SF0">
    <property type="entry name" value="TYPE II SECRETION SYSTEM PROTEIN F-RELATED"/>
    <property type="match status" value="1"/>
</dbReference>
<evidence type="ECO:0000313" key="10">
    <source>
        <dbReference type="EMBL" id="TWU47949.1"/>
    </source>
</evidence>
<sequence>MPVYQFEAMDATGQEIRDEIDAANEEEAQTTIRQMGYFVTKISVKKQAAGQADASGKGGKKRSFTIGGAKTKHICAFTRQLSILQDAGLPILRSLKILENNAKPGKLKNALMDTCDEIEGGSTLSEAMSKSPKVFSRLYVNMIKAGEAGGALETILQRLADFLESAESLKRKVKGALIYPVIVVMVAASILTFIMLFIVPTFETMFEEFGLSLPAPTMLLIAMSNYIAGYWFLLIAMPVCLLILVKLMRKFRHGRMGFDMFIIKVPIFGSLIEKNILARTTRTLGTLVASGVPILEAINITKETSGNGMFERLFQKTNEAIREGEVISKPLREHSLMGLHPMSLVFWAMFGAFPGCVLLSVALTAKGTKLDDGTMVQTLTMLGVQATLGGAVLAALFGATKAKSRVVDDLVVNMVDVGEETGELDTMLYKVADTYDEEVRVMTDGLTALMEPLMIVFLGVAVGFIVISLFMPLVELISGLS</sequence>
<reference evidence="10 11" key="1">
    <citation type="submission" date="2019-02" db="EMBL/GenBank/DDBJ databases">
        <title>Deep-cultivation of Planctomycetes and their phenomic and genomic characterization uncovers novel biology.</title>
        <authorList>
            <person name="Wiegand S."/>
            <person name="Jogler M."/>
            <person name="Boedeker C."/>
            <person name="Pinto D."/>
            <person name="Vollmers J."/>
            <person name="Rivas-Marin E."/>
            <person name="Kohn T."/>
            <person name="Peeters S.H."/>
            <person name="Heuer A."/>
            <person name="Rast P."/>
            <person name="Oberbeckmann S."/>
            <person name="Bunk B."/>
            <person name="Jeske O."/>
            <person name="Meyerdierks A."/>
            <person name="Storesund J.E."/>
            <person name="Kallscheuer N."/>
            <person name="Luecker S."/>
            <person name="Lage O.M."/>
            <person name="Pohl T."/>
            <person name="Merkel B.J."/>
            <person name="Hornburger P."/>
            <person name="Mueller R.-W."/>
            <person name="Bruemmer F."/>
            <person name="Labrenz M."/>
            <person name="Spormann A.M."/>
            <person name="Op Den Camp H."/>
            <person name="Overmann J."/>
            <person name="Amann R."/>
            <person name="Jetten M.S.M."/>
            <person name="Mascher T."/>
            <person name="Medema M.H."/>
            <person name="Devos D.P."/>
            <person name="Kaster A.-K."/>
            <person name="Ovreas L."/>
            <person name="Rohde M."/>
            <person name="Galperin M.Y."/>
            <person name="Jogler C."/>
        </authorList>
    </citation>
    <scope>NUCLEOTIDE SEQUENCE [LARGE SCALE GENOMIC DNA]</scope>
    <source>
        <strain evidence="10 11">Poly59</strain>
    </source>
</reference>
<keyword evidence="4" id="KW-0997">Cell inner membrane</keyword>
<dbReference type="OrthoDB" id="9805682at2"/>
<dbReference type="Proteomes" id="UP000317977">
    <property type="component" value="Unassembled WGS sequence"/>
</dbReference>
<dbReference type="PANTHER" id="PTHR30012">
    <property type="entry name" value="GENERAL SECRETION PATHWAY PROTEIN"/>
    <property type="match status" value="1"/>
</dbReference>
<evidence type="ECO:0000259" key="9">
    <source>
        <dbReference type="Pfam" id="PF00482"/>
    </source>
</evidence>
<evidence type="ECO:0000256" key="1">
    <source>
        <dbReference type="ARBA" id="ARBA00004429"/>
    </source>
</evidence>
<comment type="caution">
    <text evidence="10">The sequence shown here is derived from an EMBL/GenBank/DDBJ whole genome shotgun (WGS) entry which is preliminary data.</text>
</comment>
<dbReference type="InterPro" id="IPR018076">
    <property type="entry name" value="T2SS_GspF_dom"/>
</dbReference>
<evidence type="ECO:0000256" key="6">
    <source>
        <dbReference type="ARBA" id="ARBA00022989"/>
    </source>
</evidence>
<keyword evidence="3" id="KW-1003">Cell membrane</keyword>
<feature type="transmembrane region" description="Helical" evidence="8">
    <location>
        <begin position="453"/>
        <end position="474"/>
    </location>
</feature>
<keyword evidence="7 8" id="KW-0472">Membrane</keyword>
<name>A0A5C6EL10_9BACT</name>
<dbReference type="PRINTS" id="PR00812">
    <property type="entry name" value="BCTERIALGSPF"/>
</dbReference>
<dbReference type="RefSeq" id="WP_146536388.1">
    <property type="nucleotide sequence ID" value="NZ_SJPX01000005.1"/>
</dbReference>
<accession>A0A5C6EL10</accession>
<feature type="transmembrane region" description="Helical" evidence="8">
    <location>
        <begin position="219"/>
        <end position="245"/>
    </location>
</feature>
<dbReference type="FunFam" id="1.20.81.30:FF:000001">
    <property type="entry name" value="Type II secretion system protein F"/>
    <property type="match status" value="1"/>
</dbReference>
<feature type="domain" description="Type II secretion system protein GspF" evidence="9">
    <location>
        <begin position="281"/>
        <end position="343"/>
    </location>
</feature>
<dbReference type="Gene3D" id="1.20.81.30">
    <property type="entry name" value="Type II secretion system (T2SS), domain F"/>
    <property type="match status" value="3"/>
</dbReference>
<comment type="similarity">
    <text evidence="2">Belongs to the GSP F family.</text>
</comment>
<feature type="domain" description="Type II secretion system protein GspF" evidence="9">
    <location>
        <begin position="77"/>
        <end position="200"/>
    </location>
</feature>
<keyword evidence="6 8" id="KW-1133">Transmembrane helix</keyword>
<evidence type="ECO:0000256" key="8">
    <source>
        <dbReference type="SAM" id="Phobius"/>
    </source>
</evidence>
<evidence type="ECO:0000256" key="4">
    <source>
        <dbReference type="ARBA" id="ARBA00022519"/>
    </source>
</evidence>
<protein>
    <submittedName>
        <fullName evidence="10">Type II secretion system protein F</fullName>
    </submittedName>
</protein>
<dbReference type="InterPro" id="IPR042094">
    <property type="entry name" value="T2SS_GspF_sf"/>
</dbReference>
<evidence type="ECO:0000256" key="7">
    <source>
        <dbReference type="ARBA" id="ARBA00023136"/>
    </source>
</evidence>
<evidence type="ECO:0000256" key="5">
    <source>
        <dbReference type="ARBA" id="ARBA00022692"/>
    </source>
</evidence>
<evidence type="ECO:0000256" key="3">
    <source>
        <dbReference type="ARBA" id="ARBA00022475"/>
    </source>
</evidence>
<dbReference type="GO" id="GO:0005886">
    <property type="term" value="C:plasma membrane"/>
    <property type="evidence" value="ECO:0007669"/>
    <property type="project" value="UniProtKB-SubCell"/>
</dbReference>
<keyword evidence="11" id="KW-1185">Reference proteome</keyword>
<gene>
    <name evidence="10" type="primary">epsF_7</name>
    <name evidence="10" type="ORF">Poly59_47930</name>
</gene>
<feature type="transmembrane region" description="Helical" evidence="8">
    <location>
        <begin position="177"/>
        <end position="199"/>
    </location>
</feature>
<feature type="transmembrane region" description="Helical" evidence="8">
    <location>
        <begin position="375"/>
        <end position="397"/>
    </location>
</feature>
<dbReference type="AlphaFoldDB" id="A0A5C6EL10"/>
<dbReference type="Pfam" id="PF00482">
    <property type="entry name" value="T2SSF"/>
    <property type="match status" value="3"/>
</dbReference>
<organism evidence="10 11">
    <name type="scientific">Rubripirellula reticaptiva</name>
    <dbReference type="NCBI Taxonomy" id="2528013"/>
    <lineage>
        <taxon>Bacteria</taxon>
        <taxon>Pseudomonadati</taxon>
        <taxon>Planctomycetota</taxon>
        <taxon>Planctomycetia</taxon>
        <taxon>Pirellulales</taxon>
        <taxon>Pirellulaceae</taxon>
        <taxon>Rubripirellula</taxon>
    </lineage>
</organism>
<feature type="domain" description="Type II secretion system protein GspF" evidence="9">
    <location>
        <begin position="377"/>
        <end position="472"/>
    </location>
</feature>